<dbReference type="AlphaFoldDB" id="A0A134BG45"/>
<sequence length="605" mass="68192">MRLTKRKDYIRRSYIGLLIGLLTLPLAGQTRPKQPAPDSAAQTKAREYFYQGVLAQSSGRTMEAFDLLRHARALDPTDPAIAFMLGGNYAQQGMSDRALSLLEEAYEADSTNLTYARALSAGYIEAGRMQDALHINERLSAADPEDDDVRYRLIQLYARTGELKKGIQLATELQKRFQPMPEAYGQLTKMKIQLLALSKDSVAVGREYRAWAALYPEDRRPYYDWILHLFQTGGAKEAEKQLASDVRAGRISSGDATALRVHKYILQKDYPAAEAELVRLTPDKKIGADEKITLWLLLTKESQGSEGYTAGKYTPHIAELVAEYPDDLQVLRTYAQLLRYEERYQEAYDLLAPKSKLHPSEEWIWSELLDAAIGLQSDSLTVVVARDAKRYVPTDWRNYIVLSGERFQHDDADGAMKILEEGAAAIDPKTGEGAARLFGFLADVYAERGGPEKALLADSLYLRAIEANPKEPDVLNNYAYRLAKAGRNLDDAERYALQAVRLSPDAAHILDTYAYILLLRKNYTLAKLYQRKALSQAGPEKTSPDMYDHMGDIYRGLGEYAEAIEAWQQALKSLTERDTKDEKADKAERIRIEKKINEAKQAQKK</sequence>
<dbReference type="Pfam" id="PF07719">
    <property type="entry name" value="TPR_2"/>
    <property type="match status" value="1"/>
</dbReference>
<dbReference type="InterPro" id="IPR051012">
    <property type="entry name" value="CellSynth/LPSAsmb/PSIAsmb"/>
</dbReference>
<feature type="repeat" description="TPR" evidence="3">
    <location>
        <begin position="544"/>
        <end position="577"/>
    </location>
</feature>
<dbReference type="PROSITE" id="PS50005">
    <property type="entry name" value="TPR"/>
    <property type="match status" value="1"/>
</dbReference>
<evidence type="ECO:0000256" key="3">
    <source>
        <dbReference type="PROSITE-ProRule" id="PRU00339"/>
    </source>
</evidence>
<name>A0A134BG45_9PORP</name>
<dbReference type="SUPFAM" id="SSF48452">
    <property type="entry name" value="TPR-like"/>
    <property type="match status" value="2"/>
</dbReference>
<evidence type="ECO:0000256" key="2">
    <source>
        <dbReference type="ARBA" id="ARBA00022803"/>
    </source>
</evidence>
<accession>A0A134BG45</accession>
<proteinExistence type="predicted"/>
<dbReference type="PANTHER" id="PTHR45586:SF1">
    <property type="entry name" value="LIPOPOLYSACCHARIDE ASSEMBLY PROTEIN B"/>
    <property type="match status" value="1"/>
</dbReference>
<dbReference type="SMART" id="SM00028">
    <property type="entry name" value="TPR"/>
    <property type="match status" value="4"/>
</dbReference>
<keyword evidence="2 3" id="KW-0802">TPR repeat</keyword>
<dbReference type="Gene3D" id="1.25.40.10">
    <property type="entry name" value="Tetratricopeptide repeat domain"/>
    <property type="match status" value="2"/>
</dbReference>
<dbReference type="Proteomes" id="UP000070224">
    <property type="component" value="Unassembled WGS sequence"/>
</dbReference>
<dbReference type="PATRIC" id="fig|322095.3.peg.45"/>
<protein>
    <submittedName>
        <fullName evidence="4">Tetratricopeptide repeat protein</fullName>
    </submittedName>
</protein>
<evidence type="ECO:0000313" key="4">
    <source>
        <dbReference type="EMBL" id="KXB78917.1"/>
    </source>
</evidence>
<dbReference type="InterPro" id="IPR013105">
    <property type="entry name" value="TPR_2"/>
</dbReference>
<dbReference type="RefSeq" id="WP_060934703.1">
    <property type="nucleotide sequence ID" value="NZ_KQ960409.1"/>
</dbReference>
<dbReference type="InterPro" id="IPR011990">
    <property type="entry name" value="TPR-like_helical_dom_sf"/>
</dbReference>
<dbReference type="EMBL" id="LSDK01000005">
    <property type="protein sequence ID" value="KXB78917.1"/>
    <property type="molecule type" value="Genomic_DNA"/>
</dbReference>
<evidence type="ECO:0000256" key="1">
    <source>
        <dbReference type="ARBA" id="ARBA00022737"/>
    </source>
</evidence>
<evidence type="ECO:0000313" key="5">
    <source>
        <dbReference type="Proteomes" id="UP000070224"/>
    </source>
</evidence>
<dbReference type="STRING" id="322095.HMPREF3185_00045"/>
<dbReference type="PANTHER" id="PTHR45586">
    <property type="entry name" value="TPR REPEAT-CONTAINING PROTEIN PA4667"/>
    <property type="match status" value="1"/>
</dbReference>
<keyword evidence="5" id="KW-1185">Reference proteome</keyword>
<gene>
    <name evidence="4" type="ORF">HMPREF3185_00045</name>
</gene>
<dbReference type="InterPro" id="IPR019734">
    <property type="entry name" value="TPR_rpt"/>
</dbReference>
<dbReference type="Pfam" id="PF14559">
    <property type="entry name" value="TPR_19"/>
    <property type="match status" value="2"/>
</dbReference>
<keyword evidence="1" id="KW-0677">Repeat</keyword>
<reference evidence="5" key="1">
    <citation type="submission" date="2016-01" db="EMBL/GenBank/DDBJ databases">
        <authorList>
            <person name="Mitreva M."/>
            <person name="Pepin K.H."/>
            <person name="Mihindukulasuriya K.A."/>
            <person name="Fulton R."/>
            <person name="Fronick C."/>
            <person name="O'Laughlin M."/>
            <person name="Miner T."/>
            <person name="Herter B."/>
            <person name="Rosa B.A."/>
            <person name="Cordes M."/>
            <person name="Tomlinson C."/>
            <person name="Wollam A."/>
            <person name="Palsikar V.B."/>
            <person name="Mardis E.R."/>
            <person name="Wilson R.K."/>
        </authorList>
    </citation>
    <scope>NUCLEOTIDE SEQUENCE [LARGE SCALE GENOMIC DNA]</scope>
    <source>
        <strain evidence="5">KA00683</strain>
    </source>
</reference>
<organism evidence="4 5">
    <name type="scientific">Porphyromonas somerae</name>
    <dbReference type="NCBI Taxonomy" id="322095"/>
    <lineage>
        <taxon>Bacteria</taxon>
        <taxon>Pseudomonadati</taxon>
        <taxon>Bacteroidota</taxon>
        <taxon>Bacteroidia</taxon>
        <taxon>Bacteroidales</taxon>
        <taxon>Porphyromonadaceae</taxon>
        <taxon>Porphyromonas</taxon>
    </lineage>
</organism>
<dbReference type="OrthoDB" id="9814220at2"/>
<comment type="caution">
    <text evidence="4">The sequence shown here is derived from an EMBL/GenBank/DDBJ whole genome shotgun (WGS) entry which is preliminary data.</text>
</comment>